<evidence type="ECO:0000313" key="9">
    <source>
        <dbReference type="Proteomes" id="UP000254879"/>
    </source>
</evidence>
<dbReference type="PANTHER" id="PTHR12001:SF69">
    <property type="entry name" value="ALL TRANS-POLYPRENYL-DIPHOSPHATE SYNTHASE PDSS1"/>
    <property type="match status" value="1"/>
</dbReference>
<keyword evidence="3 6" id="KW-0808">Transferase</keyword>
<keyword evidence="7" id="KW-0472">Membrane</keyword>
<dbReference type="PROSITE" id="PS00723">
    <property type="entry name" value="POLYPRENYL_SYNTHASE_1"/>
    <property type="match status" value="1"/>
</dbReference>
<keyword evidence="7" id="KW-1133">Transmembrane helix</keyword>
<dbReference type="SFLD" id="SFLDS00005">
    <property type="entry name" value="Isoprenoid_Synthase_Type_I"/>
    <property type="match status" value="1"/>
</dbReference>
<feature type="transmembrane region" description="Helical" evidence="7">
    <location>
        <begin position="134"/>
        <end position="160"/>
    </location>
</feature>
<keyword evidence="7" id="KW-0812">Transmembrane</keyword>
<dbReference type="GO" id="GO:0046872">
    <property type="term" value="F:metal ion binding"/>
    <property type="evidence" value="ECO:0007669"/>
    <property type="project" value="UniProtKB-KW"/>
</dbReference>
<dbReference type="EMBL" id="UGPG01000001">
    <property type="protein sequence ID" value="STY44577.1"/>
    <property type="molecule type" value="Genomic_DNA"/>
</dbReference>
<dbReference type="InterPro" id="IPR000092">
    <property type="entry name" value="Polyprenyl_synt"/>
</dbReference>
<dbReference type="Proteomes" id="UP000254879">
    <property type="component" value="Unassembled WGS sequence"/>
</dbReference>
<dbReference type="PROSITE" id="PS00444">
    <property type="entry name" value="POLYPRENYL_SYNTHASE_2"/>
    <property type="match status" value="1"/>
</dbReference>
<feature type="transmembrane region" description="Helical" evidence="7">
    <location>
        <begin position="59"/>
        <end position="92"/>
    </location>
</feature>
<evidence type="ECO:0000256" key="4">
    <source>
        <dbReference type="ARBA" id="ARBA00022723"/>
    </source>
</evidence>
<dbReference type="PANTHER" id="PTHR12001">
    <property type="entry name" value="GERANYLGERANYL PYROPHOSPHATE SYNTHASE"/>
    <property type="match status" value="1"/>
</dbReference>
<comment type="cofactor">
    <cofactor evidence="1">
        <name>Mg(2+)</name>
        <dbReference type="ChEBI" id="CHEBI:18420"/>
    </cofactor>
</comment>
<sequence length="467" mass="51510">MTKNKRLVYIALLAAQAVVIGLLERAIPFPFAFAPGAKLGLSNIITCISLYTLSFKDTFIIVAIRLVLATLLGGTISTFLYSASGAIISLLGMFLVKQLGPKRISIIGVSTTGGILHNVGQLLVASFLAKSWNVMLYLPVLSFIGILSGIAVGIAANYLLKNVKTLQVFSLRKKIENTNQRSFAMQINAMWNNYPELQKDLKEVLVTIEKNIKIRDKNVAENINAMIHSGGKLLRPAFVLLTAQAGPEYNVDRSIAVASALEVLHMATLIHDDVIDDADMRRGVPTIHSKFGRKYAVYTGDYLFCVCFKILSAHADSVENIDFNSKNIEKILMGELNQMKDLYHMNVTVKDYLTRISGKTAQLFALSCYSGAVSSKAPRKTLYTAKNAGHFIGMAFQIIDDILDYTSTDDGLGKPVLNDVKQGNYSLPLIYAMQKHQDEFLPLLEKREEMTDTDLQALAVLVKNTMV</sequence>
<evidence type="ECO:0000256" key="5">
    <source>
        <dbReference type="ARBA" id="ARBA00022842"/>
    </source>
</evidence>
<gene>
    <name evidence="8" type="primary">hepT_1</name>
    <name evidence="8" type="ORF">NCTC10815_01926</name>
</gene>
<evidence type="ECO:0000256" key="6">
    <source>
        <dbReference type="RuleBase" id="RU004466"/>
    </source>
</evidence>
<evidence type="ECO:0000256" key="1">
    <source>
        <dbReference type="ARBA" id="ARBA00001946"/>
    </source>
</evidence>
<dbReference type="Gene3D" id="1.10.600.10">
    <property type="entry name" value="Farnesyl Diphosphate Synthase"/>
    <property type="match status" value="1"/>
</dbReference>
<protein>
    <submittedName>
        <fullName evidence="8">Heptaprenyl diphosphate synthase component 2</fullName>
        <ecNumber evidence="8">2.5.1.30</ecNumber>
    </submittedName>
</protein>
<organism evidence="8 9">
    <name type="scientific">Listeria grayi</name>
    <name type="common">Listeria murrayi</name>
    <dbReference type="NCBI Taxonomy" id="1641"/>
    <lineage>
        <taxon>Bacteria</taxon>
        <taxon>Bacillati</taxon>
        <taxon>Bacillota</taxon>
        <taxon>Bacilli</taxon>
        <taxon>Bacillales</taxon>
        <taxon>Listeriaceae</taxon>
        <taxon>Listeria</taxon>
    </lineage>
</organism>
<evidence type="ECO:0000313" key="8">
    <source>
        <dbReference type="EMBL" id="STY44577.1"/>
    </source>
</evidence>
<dbReference type="InterPro" id="IPR010898">
    <property type="entry name" value="Hpre_diP_synth_I"/>
</dbReference>
<dbReference type="Pfam" id="PF00348">
    <property type="entry name" value="polyprenyl_synt"/>
    <property type="match status" value="1"/>
</dbReference>
<keyword evidence="5" id="KW-0460">Magnesium</keyword>
<reference evidence="8 9" key="1">
    <citation type="submission" date="2018-06" db="EMBL/GenBank/DDBJ databases">
        <authorList>
            <consortium name="Pathogen Informatics"/>
            <person name="Doyle S."/>
        </authorList>
    </citation>
    <scope>NUCLEOTIDE SEQUENCE [LARGE SCALE GENOMIC DNA]</scope>
    <source>
        <strain evidence="9">NCTC 10815</strain>
    </source>
</reference>
<comment type="similarity">
    <text evidence="2 6">Belongs to the FPP/GGPP synthase family.</text>
</comment>
<evidence type="ECO:0000256" key="2">
    <source>
        <dbReference type="ARBA" id="ARBA00006706"/>
    </source>
</evidence>
<dbReference type="Gene3D" id="1.10.1760.20">
    <property type="match status" value="1"/>
</dbReference>
<dbReference type="InterPro" id="IPR033749">
    <property type="entry name" value="Polyprenyl_synt_CS"/>
</dbReference>
<evidence type="ECO:0000256" key="7">
    <source>
        <dbReference type="SAM" id="Phobius"/>
    </source>
</evidence>
<keyword evidence="4" id="KW-0479">Metal-binding</keyword>
<dbReference type="InterPro" id="IPR008949">
    <property type="entry name" value="Isoprenoid_synthase_dom_sf"/>
</dbReference>
<dbReference type="GO" id="GO:0008299">
    <property type="term" value="P:isoprenoid biosynthetic process"/>
    <property type="evidence" value="ECO:0007669"/>
    <property type="project" value="InterPro"/>
</dbReference>
<dbReference type="CDD" id="cd00685">
    <property type="entry name" value="Trans_IPPS_HT"/>
    <property type="match status" value="1"/>
</dbReference>
<feature type="transmembrane region" description="Helical" evidence="7">
    <location>
        <begin position="104"/>
        <end position="128"/>
    </location>
</feature>
<dbReference type="GO" id="GO:0000010">
    <property type="term" value="F:heptaprenyl diphosphate synthase activity"/>
    <property type="evidence" value="ECO:0007669"/>
    <property type="project" value="UniProtKB-EC"/>
</dbReference>
<evidence type="ECO:0000256" key="3">
    <source>
        <dbReference type="ARBA" id="ARBA00022679"/>
    </source>
</evidence>
<proteinExistence type="inferred from homology"/>
<dbReference type="AlphaFoldDB" id="A0A378MDZ3"/>
<dbReference type="Pfam" id="PF07456">
    <property type="entry name" value="Hpre_diP_synt_I"/>
    <property type="match status" value="1"/>
</dbReference>
<dbReference type="EC" id="2.5.1.30" evidence="8"/>
<dbReference type="SUPFAM" id="SSF48576">
    <property type="entry name" value="Terpenoid synthases"/>
    <property type="match status" value="1"/>
</dbReference>
<name>A0A378MDZ3_LISGR</name>
<accession>A0A378MDZ3</accession>